<dbReference type="HAMAP" id="MF_00577">
    <property type="entry name" value="HutU"/>
    <property type="match status" value="1"/>
</dbReference>
<reference evidence="14 15" key="1">
    <citation type="submission" date="2018-08" db="EMBL/GenBank/DDBJ databases">
        <title>Lysobacter sp. zong2l5, whole genome shotgun sequence.</title>
        <authorList>
            <person name="Zhang X."/>
            <person name="Feng G."/>
            <person name="Zhu H."/>
        </authorList>
    </citation>
    <scope>NUCLEOTIDE SEQUENCE [LARGE SCALE GENOMIC DNA]</scope>
    <source>
        <strain evidence="15">zong2l5</strain>
    </source>
</reference>
<gene>
    <name evidence="10" type="primary">hutU</name>
    <name evidence="14" type="ORF">DX914_00745</name>
</gene>
<evidence type="ECO:0000256" key="9">
    <source>
        <dbReference type="ARBA" id="ARBA00056569"/>
    </source>
</evidence>
<feature type="binding site" evidence="10">
    <location>
        <position position="324"/>
    </location>
    <ligand>
        <name>NAD(+)</name>
        <dbReference type="ChEBI" id="CHEBI:57540"/>
    </ligand>
</feature>
<keyword evidence="5 10" id="KW-0520">NAD</keyword>
<feature type="domain" description="Urocanase C-terminal" evidence="13">
    <location>
        <begin position="353"/>
        <end position="547"/>
    </location>
</feature>
<accession>A0A371K6Z9</accession>
<dbReference type="Pfam" id="PF17392">
    <property type="entry name" value="Urocanase_C"/>
    <property type="match status" value="1"/>
</dbReference>
<feature type="domain" description="Urocanase N-terminal" evidence="12">
    <location>
        <begin position="13"/>
        <end position="139"/>
    </location>
</feature>
<dbReference type="OrthoDB" id="9764874at2"/>
<comment type="cofactor">
    <cofactor evidence="10">
        <name>NAD(+)</name>
        <dbReference type="ChEBI" id="CHEBI:57540"/>
    </cofactor>
    <text evidence="10">Binds 1 NAD(+) per subunit.</text>
</comment>
<keyword evidence="10" id="KW-0963">Cytoplasm</keyword>
<dbReference type="Proteomes" id="UP000264492">
    <property type="component" value="Unassembled WGS sequence"/>
</dbReference>
<feature type="binding site" evidence="10">
    <location>
        <position position="494"/>
    </location>
    <ligand>
        <name>NAD(+)</name>
        <dbReference type="ChEBI" id="CHEBI:57540"/>
    </ligand>
</feature>
<evidence type="ECO:0000259" key="13">
    <source>
        <dbReference type="Pfam" id="PF17392"/>
    </source>
</evidence>
<evidence type="ECO:0000256" key="6">
    <source>
        <dbReference type="ARBA" id="ARBA00023239"/>
    </source>
</evidence>
<dbReference type="EMBL" id="QTSU01000001">
    <property type="protein sequence ID" value="RDZ29632.1"/>
    <property type="molecule type" value="Genomic_DNA"/>
</dbReference>
<evidence type="ECO:0000256" key="3">
    <source>
        <dbReference type="ARBA" id="ARBA00011992"/>
    </source>
</evidence>
<dbReference type="NCBIfam" id="TIGR01228">
    <property type="entry name" value="hutU"/>
    <property type="match status" value="1"/>
</dbReference>
<protein>
    <recommendedName>
        <fullName evidence="3 10">Urocanate hydratase</fullName>
        <shortName evidence="10">Urocanase</shortName>
        <ecNumber evidence="3 10">4.2.1.49</ecNumber>
    </recommendedName>
    <alternativeName>
        <fullName evidence="7 10">Imidazolonepropionate hydrolase</fullName>
    </alternativeName>
</protein>
<keyword evidence="6 10" id="KW-0456">Lyase</keyword>
<dbReference type="InterPro" id="IPR038364">
    <property type="entry name" value="Urocanase_central_sf"/>
</dbReference>
<evidence type="ECO:0000256" key="5">
    <source>
        <dbReference type="ARBA" id="ARBA00023027"/>
    </source>
</evidence>
<dbReference type="GO" id="GO:0016153">
    <property type="term" value="F:urocanate hydratase activity"/>
    <property type="evidence" value="ECO:0007669"/>
    <property type="project" value="UniProtKB-UniRule"/>
</dbReference>
<evidence type="ECO:0000313" key="14">
    <source>
        <dbReference type="EMBL" id="RDZ29632.1"/>
    </source>
</evidence>
<dbReference type="RefSeq" id="WP_115859069.1">
    <property type="nucleotide sequence ID" value="NZ_QTSU01000001.1"/>
</dbReference>
<feature type="binding site" evidence="10">
    <location>
        <begin position="244"/>
        <end position="245"/>
    </location>
    <ligand>
        <name>NAD(+)</name>
        <dbReference type="ChEBI" id="CHEBI:57540"/>
    </ligand>
</feature>
<dbReference type="PANTHER" id="PTHR12216">
    <property type="entry name" value="UROCANATE HYDRATASE"/>
    <property type="match status" value="1"/>
</dbReference>
<dbReference type="InterPro" id="IPR035401">
    <property type="entry name" value="Urocanase_C"/>
</dbReference>
<evidence type="ECO:0000259" key="11">
    <source>
        <dbReference type="Pfam" id="PF01175"/>
    </source>
</evidence>
<dbReference type="Pfam" id="PF01175">
    <property type="entry name" value="Urocanase"/>
    <property type="match status" value="1"/>
</dbReference>
<feature type="domain" description="Urocanase Rossmann-like" evidence="11">
    <location>
        <begin position="142"/>
        <end position="350"/>
    </location>
</feature>
<dbReference type="EC" id="4.2.1.49" evidence="3 10"/>
<dbReference type="InterPro" id="IPR035085">
    <property type="entry name" value="Urocanase_Rossmann-like"/>
</dbReference>
<dbReference type="PANTHER" id="PTHR12216:SF4">
    <property type="entry name" value="UROCANATE HYDRATASE"/>
    <property type="match status" value="1"/>
</dbReference>
<name>A0A371K6Z9_9GAMM</name>
<evidence type="ECO:0000259" key="12">
    <source>
        <dbReference type="Pfam" id="PF17391"/>
    </source>
</evidence>
<dbReference type="PIRSF" id="PIRSF001423">
    <property type="entry name" value="Urocanate_hydrat"/>
    <property type="match status" value="1"/>
</dbReference>
<comment type="subcellular location">
    <subcellularLocation>
        <location evidence="10">Cytoplasm</location>
    </subcellularLocation>
</comment>
<dbReference type="PROSITE" id="PS01233">
    <property type="entry name" value="UROCANASE"/>
    <property type="match status" value="1"/>
</dbReference>
<feature type="binding site" evidence="10">
    <location>
        <position position="132"/>
    </location>
    <ligand>
        <name>NAD(+)</name>
        <dbReference type="ChEBI" id="CHEBI:57540"/>
    </ligand>
</feature>
<dbReference type="InterPro" id="IPR035400">
    <property type="entry name" value="Urocanase_N"/>
</dbReference>
<dbReference type="GO" id="GO:0019556">
    <property type="term" value="P:L-histidine catabolic process to glutamate and formamide"/>
    <property type="evidence" value="ECO:0007669"/>
    <property type="project" value="UniProtKB-UniPathway"/>
</dbReference>
<feature type="binding site" evidence="10">
    <location>
        <begin position="275"/>
        <end position="276"/>
    </location>
    <ligand>
        <name>NAD(+)</name>
        <dbReference type="ChEBI" id="CHEBI:57540"/>
    </ligand>
</feature>
<dbReference type="InterPro" id="IPR023637">
    <property type="entry name" value="Urocanase-like"/>
</dbReference>
<dbReference type="Gene3D" id="3.40.50.10730">
    <property type="entry name" value="Urocanase like domains"/>
    <property type="match status" value="1"/>
</dbReference>
<comment type="caution">
    <text evidence="14">The sequence shown here is derived from an EMBL/GenBank/DDBJ whole genome shotgun (WGS) entry which is preliminary data.</text>
</comment>
<proteinExistence type="inferred from homology"/>
<comment type="similarity">
    <text evidence="2 10">Belongs to the urocanase family.</text>
</comment>
<dbReference type="SUPFAM" id="SSF111326">
    <property type="entry name" value="Urocanase"/>
    <property type="match status" value="1"/>
</dbReference>
<organism evidence="14 15">
    <name type="scientific">Lysobacter silvisoli</name>
    <dbReference type="NCBI Taxonomy" id="2293254"/>
    <lineage>
        <taxon>Bacteria</taxon>
        <taxon>Pseudomonadati</taxon>
        <taxon>Pseudomonadota</taxon>
        <taxon>Gammaproteobacteria</taxon>
        <taxon>Lysobacterales</taxon>
        <taxon>Lysobacteraceae</taxon>
        <taxon>Lysobacter</taxon>
    </lineage>
</organism>
<evidence type="ECO:0000256" key="2">
    <source>
        <dbReference type="ARBA" id="ARBA00007578"/>
    </source>
</evidence>
<comment type="function">
    <text evidence="9 10">Catalyzes the conversion of urocanate to 4-imidazolone-5-propionate.</text>
</comment>
<feature type="active site" evidence="10">
    <location>
        <position position="412"/>
    </location>
</feature>
<dbReference type="Pfam" id="PF17391">
    <property type="entry name" value="Urocanase_N"/>
    <property type="match status" value="1"/>
</dbReference>
<dbReference type="InterPro" id="IPR023636">
    <property type="entry name" value="Urocanase_CS"/>
</dbReference>
<feature type="binding site" evidence="10">
    <location>
        <position position="198"/>
    </location>
    <ligand>
        <name>NAD(+)</name>
        <dbReference type="ChEBI" id="CHEBI:57540"/>
    </ligand>
</feature>
<feature type="binding site" evidence="10">
    <location>
        <begin position="265"/>
        <end position="269"/>
    </location>
    <ligand>
        <name>NAD(+)</name>
        <dbReference type="ChEBI" id="CHEBI:57540"/>
    </ligand>
</feature>
<dbReference type="AlphaFoldDB" id="A0A371K6Z9"/>
<evidence type="ECO:0000313" key="15">
    <source>
        <dbReference type="Proteomes" id="UP000264492"/>
    </source>
</evidence>
<evidence type="ECO:0000256" key="10">
    <source>
        <dbReference type="HAMAP-Rule" id="MF_00577"/>
    </source>
</evidence>
<keyword evidence="4 10" id="KW-0369">Histidine metabolism</keyword>
<dbReference type="Gene3D" id="3.40.1770.10">
    <property type="entry name" value="Urocanase superfamily"/>
    <property type="match status" value="1"/>
</dbReference>
<dbReference type="InterPro" id="IPR055351">
    <property type="entry name" value="Urocanase"/>
</dbReference>
<evidence type="ECO:0000256" key="8">
    <source>
        <dbReference type="ARBA" id="ARBA00047623"/>
    </source>
</evidence>
<feature type="binding site" evidence="10">
    <location>
        <position position="203"/>
    </location>
    <ligand>
        <name>NAD(+)</name>
        <dbReference type="ChEBI" id="CHEBI:57540"/>
    </ligand>
</feature>
<comment type="pathway">
    <text evidence="1 10">Amino-acid degradation; L-histidine degradation into L-glutamate; N-formimidoyl-L-glutamate from L-histidine: step 2/3.</text>
</comment>
<dbReference type="FunFam" id="3.40.50.10730:FF:000001">
    <property type="entry name" value="Urocanate hydratase"/>
    <property type="match status" value="1"/>
</dbReference>
<evidence type="ECO:0000256" key="7">
    <source>
        <dbReference type="ARBA" id="ARBA00031640"/>
    </source>
</evidence>
<feature type="binding site" evidence="10">
    <location>
        <begin position="178"/>
        <end position="180"/>
    </location>
    <ligand>
        <name>NAD(+)</name>
        <dbReference type="ChEBI" id="CHEBI:57540"/>
    </ligand>
</feature>
<evidence type="ECO:0000256" key="4">
    <source>
        <dbReference type="ARBA" id="ARBA00022808"/>
    </source>
</evidence>
<dbReference type="NCBIfam" id="NF003820">
    <property type="entry name" value="PRK05414.1"/>
    <property type="match status" value="1"/>
</dbReference>
<comment type="catalytic activity">
    <reaction evidence="8 10">
        <text>4-imidazolone-5-propanoate = trans-urocanate + H2O</text>
        <dbReference type="Rhea" id="RHEA:13101"/>
        <dbReference type="ChEBI" id="CHEBI:15377"/>
        <dbReference type="ChEBI" id="CHEBI:17771"/>
        <dbReference type="ChEBI" id="CHEBI:77893"/>
        <dbReference type="EC" id="4.2.1.49"/>
    </reaction>
</comment>
<keyword evidence="15" id="KW-1185">Reference proteome</keyword>
<sequence>MSAASRHDPSRVIRAPRGSEKTCKSWLSEAAYRMIQNNLDPEVAENPAELVVYGGIGRAARDWASFDAILKSLRELEDHETLLVQSGKPVGVFPTHADAPRVLLANSNLVPHWATWEHFNELDKKGLMMYGQMTAGSWIYIGSQGIVQGTYETFVEMGRQHYDGDLKGKWILTAGLGGMGGAQPLAASLAGACSLNIECQQSRIDMRLRTRYVDEQAADLDDALARIAKYTAAGEAKSIALLGNAAEILPELVKRGVRPDCVTDQTSAHDPVHGYLPIGWTVERWLQAQKSDPNGVRDAAKRSMRVHVEAMLAFHAQGIPTVDYGNNIRQMAFDEGLKNAFDFPGFVPAYVRPLFCRGVGPFRWVALSGDPEDIYKTDAKVKELIPDDAHLHRWLDMAQQRISFQGLPARICWVGLGLRHKLGLAFNEMVRNGELKAPVVIGRDHLDSGSVASPNRETEAMKDGSDAVSDWPLLNAMLNVAGGATWVSLHHGGGVGMGYSQHSGVVIVCDGSEAADQRLARVLWNDPGTGVMRHADAGYEIAQNCAREQGLKLPML</sequence>
<dbReference type="InterPro" id="IPR036190">
    <property type="entry name" value="Urocanase_sf"/>
</dbReference>
<dbReference type="GO" id="GO:0005737">
    <property type="term" value="C:cytoplasm"/>
    <property type="evidence" value="ECO:0007669"/>
    <property type="project" value="UniProtKB-SubCell"/>
</dbReference>
<evidence type="ECO:0000256" key="1">
    <source>
        <dbReference type="ARBA" id="ARBA00004794"/>
    </source>
</evidence>
<dbReference type="GO" id="GO:0019557">
    <property type="term" value="P:L-histidine catabolic process to glutamate and formate"/>
    <property type="evidence" value="ECO:0007669"/>
    <property type="project" value="UniProtKB-UniPathway"/>
</dbReference>
<dbReference type="UniPathway" id="UPA00379">
    <property type="reaction ID" value="UER00550"/>
</dbReference>
<feature type="binding site" evidence="10">
    <location>
        <begin position="54"/>
        <end position="55"/>
    </location>
    <ligand>
        <name>NAD(+)</name>
        <dbReference type="ChEBI" id="CHEBI:57540"/>
    </ligand>
</feature>